<dbReference type="KEGG" id="paeb:NCGM1900_2089"/>
<evidence type="ECO:0000313" key="16">
    <source>
        <dbReference type="EMBL" id="WOS76551.1"/>
    </source>
</evidence>
<dbReference type="Pfam" id="PF07963">
    <property type="entry name" value="N_methyl"/>
    <property type="match status" value="1"/>
</dbReference>
<feature type="domain" description="Type II secretion system protein GspI C-terminal" evidence="10">
    <location>
        <begin position="43"/>
        <end position="120"/>
    </location>
</feature>
<dbReference type="PROSITE" id="PS00409">
    <property type="entry name" value="PROKAR_NTER_METHYL"/>
    <property type="match status" value="1"/>
</dbReference>
<evidence type="ECO:0000256" key="8">
    <source>
        <dbReference type="ARBA" id="ARBA00023136"/>
    </source>
</evidence>
<dbReference type="InterPro" id="IPR003413">
    <property type="entry name" value="T2SS_GspI_C"/>
</dbReference>
<evidence type="ECO:0000259" key="10">
    <source>
        <dbReference type="Pfam" id="PF02501"/>
    </source>
</evidence>
<dbReference type="OMA" id="DCSQGNL"/>
<dbReference type="GO" id="GO:0005886">
    <property type="term" value="C:plasma membrane"/>
    <property type="evidence" value="ECO:0007669"/>
    <property type="project" value="UniProtKB-SubCell"/>
</dbReference>
<dbReference type="Pfam" id="PF02501">
    <property type="entry name" value="T2SSI"/>
    <property type="match status" value="1"/>
</dbReference>
<dbReference type="SMR" id="A0A069PZ33"/>
<dbReference type="EMBL" id="NFFZ01000005">
    <property type="protein sequence ID" value="OTI62526.1"/>
    <property type="molecule type" value="Genomic_DNA"/>
</dbReference>
<feature type="transmembrane region" description="Helical" evidence="9">
    <location>
        <begin position="12"/>
        <end position="34"/>
    </location>
</feature>
<evidence type="ECO:0000313" key="11">
    <source>
        <dbReference type="EMBL" id="CRP55411.1"/>
    </source>
</evidence>
<comment type="subunit">
    <text evidence="9">Type II secretion is composed of four main components: the outer membrane complex, the inner membrane complex, the cytoplasmic secretion ATPase and the periplasm-spanning pseudopilus.</text>
</comment>
<dbReference type="PANTHER" id="PTHR38779:SF2">
    <property type="entry name" value="TYPE II SECRETION SYSTEM PROTEIN I-RELATED"/>
    <property type="match status" value="1"/>
</dbReference>
<evidence type="ECO:0000313" key="14">
    <source>
        <dbReference type="EMBL" id="OTI62526.1"/>
    </source>
</evidence>
<evidence type="ECO:0000313" key="18">
    <source>
        <dbReference type="Proteomes" id="UP000194857"/>
    </source>
</evidence>
<reference evidence="14 18" key="3">
    <citation type="submission" date="2017-05" db="EMBL/GenBank/DDBJ databases">
        <authorList>
            <person name="Song R."/>
            <person name="Chenine A.L."/>
            <person name="Ruprecht R.M."/>
        </authorList>
    </citation>
    <scope>NUCLEOTIDE SEQUENCE [LARGE SCALE GENOMIC DNA]</scope>
    <source>
        <strain evidence="14 18">S567_C10_BS</strain>
    </source>
</reference>
<evidence type="ECO:0000256" key="3">
    <source>
        <dbReference type="ARBA" id="ARBA00022475"/>
    </source>
</evidence>
<dbReference type="InterPro" id="IPR045584">
    <property type="entry name" value="Pilin-like"/>
</dbReference>
<dbReference type="SUPFAM" id="SSF54523">
    <property type="entry name" value="Pili subunits"/>
    <property type="match status" value="1"/>
</dbReference>
<dbReference type="EMBL" id="CVVU01000228">
    <property type="protein sequence ID" value="CRP55411.1"/>
    <property type="molecule type" value="Genomic_DNA"/>
</dbReference>
<reference evidence="11" key="2">
    <citation type="submission" date="2015-06" db="EMBL/GenBank/DDBJ databases">
        <authorList>
            <person name="Radhakrishnan R."/>
            <person name="Underwood A."/>
            <person name="Al-Shahib A."/>
        </authorList>
    </citation>
    <scope>NUCLEOTIDE SEQUENCE</scope>
    <source>
        <strain evidence="11">P19_London_7_VIM_2_05_10</strain>
    </source>
</reference>
<evidence type="ECO:0000256" key="5">
    <source>
        <dbReference type="ARBA" id="ARBA00022519"/>
    </source>
</evidence>
<reference evidence="12 20" key="6">
    <citation type="submission" date="2019-11" db="EMBL/GenBank/DDBJ databases">
        <title>Genomes of ocular Pseudomonas aeruginosa isolates.</title>
        <authorList>
            <person name="Khan M."/>
            <person name="Rice S.A."/>
            <person name="Willcox M.D.P."/>
            <person name="Stapleton F."/>
        </authorList>
    </citation>
    <scope>NUCLEOTIDE SEQUENCE [LARGE SCALE GENOMIC DNA]</scope>
    <source>
        <strain evidence="12 20">PA221</strain>
    </source>
</reference>
<reference evidence="16" key="9">
    <citation type="submission" date="2023-10" db="EMBL/GenBank/DDBJ databases">
        <title>Pathogen: clinical or host-associated sample.</title>
        <authorList>
            <person name="Hergert J."/>
            <person name="Casey R."/>
            <person name="Wagner J."/>
            <person name="Young E.L."/>
            <person name="Oakeson K.F."/>
        </authorList>
    </citation>
    <scope>NUCLEOTIDE SEQUENCE</scope>
    <source>
        <strain evidence="16">2021CK-01020</strain>
    </source>
</reference>
<dbReference type="InterPro" id="IPR012902">
    <property type="entry name" value="N_methyl_site"/>
</dbReference>
<dbReference type="EMBL" id="NSNE01000006">
    <property type="protein sequence ID" value="RPM16854.1"/>
    <property type="molecule type" value="Genomic_DNA"/>
</dbReference>
<comment type="subcellular location">
    <subcellularLocation>
        <location evidence="1 9">Cell inner membrane</location>
        <topology evidence="1 9">Single-pass membrane protein</topology>
    </subcellularLocation>
</comment>
<organism evidence="13 21">
    <name type="scientific">Pseudomonas aeruginosa</name>
    <dbReference type="NCBI Taxonomy" id="287"/>
    <lineage>
        <taxon>Bacteria</taxon>
        <taxon>Pseudomonadati</taxon>
        <taxon>Pseudomonadota</taxon>
        <taxon>Gammaproteobacteria</taxon>
        <taxon>Pseudomonadales</taxon>
        <taxon>Pseudomonadaceae</taxon>
        <taxon>Pseudomonas</taxon>
    </lineage>
</organism>
<sequence>MSTRLSSRGFTLIEVLVALAIVAIALAAAIRAVGLMTDGNGLLRDKSLALLAAESRLAELRLGVGAAPGNSDFECSQGRLRLYCEQRVEATDDPALLWVEIRVRTQREQAVPLARLNTLLSRSR</sequence>
<keyword evidence="4 9" id="KW-0488">Methylation</keyword>
<keyword evidence="7 9" id="KW-1133">Transmembrane helix</keyword>
<evidence type="ECO:0000313" key="21">
    <source>
        <dbReference type="Proteomes" id="UP000644192"/>
    </source>
</evidence>
<dbReference type="Proteomes" id="UP001297540">
    <property type="component" value="Chromosome"/>
</dbReference>
<comment type="PTM">
    <text evidence="9">Cleaved by prepilin peptidase.</text>
</comment>
<proteinExistence type="inferred from homology"/>
<dbReference type="GO" id="GO:0015628">
    <property type="term" value="P:protein secretion by the type II secretion system"/>
    <property type="evidence" value="ECO:0007669"/>
    <property type="project" value="UniProtKB-UniRule"/>
</dbReference>
<evidence type="ECO:0000256" key="1">
    <source>
        <dbReference type="ARBA" id="ARBA00004377"/>
    </source>
</evidence>
<evidence type="ECO:0000313" key="17">
    <source>
        <dbReference type="Proteomes" id="UP000045039"/>
    </source>
</evidence>
<keyword evidence="6 9" id="KW-0812">Transmembrane</keyword>
<comment type="function">
    <text evidence="9">Component of the type II secretion system required for the energy-dependent secretion of extracellular factors such as proteases and toxins from the periplasm.</text>
</comment>
<reference evidence="17" key="1">
    <citation type="submission" date="2015-06" db="EMBL/GenBank/DDBJ databases">
        <authorList>
            <person name="Radhakrishnan Rajesh"/>
            <person name="Underwood Anthony"/>
            <person name="Al-Shahib Ali"/>
        </authorList>
    </citation>
    <scope>NUCLEOTIDE SEQUENCE [LARGE SCALE GENOMIC DNA]</scope>
    <source>
        <strain evidence="17">P19_London_7_VIM_2_05_10</strain>
    </source>
</reference>
<dbReference type="GO" id="GO:0015627">
    <property type="term" value="C:type II protein secretion system complex"/>
    <property type="evidence" value="ECO:0007669"/>
    <property type="project" value="UniProtKB-UniRule"/>
</dbReference>
<reference evidence="16" key="8">
    <citation type="submission" date="2023-06" db="EMBL/GenBank/DDBJ databases">
        <authorList>
            <consortium name="Clinical and Environmental Microbiology Branch: Whole genome sequencing antimicrobial resistance pathogens in the healthcare setting"/>
        </authorList>
    </citation>
    <scope>NUCLEOTIDE SEQUENCE</scope>
    <source>
        <strain evidence="16">2021CK-01020</strain>
    </source>
</reference>
<evidence type="ECO:0000256" key="2">
    <source>
        <dbReference type="ARBA" id="ARBA00008358"/>
    </source>
</evidence>
<evidence type="ECO:0000256" key="7">
    <source>
        <dbReference type="ARBA" id="ARBA00022989"/>
    </source>
</evidence>
<evidence type="ECO:0000313" key="12">
    <source>
        <dbReference type="EMBL" id="MUI38021.1"/>
    </source>
</evidence>
<dbReference type="Proteomes" id="UP000284767">
    <property type="component" value="Unassembled WGS sequence"/>
</dbReference>
<dbReference type="NCBIfam" id="TIGR02532">
    <property type="entry name" value="IV_pilin_GFxxxE"/>
    <property type="match status" value="1"/>
</dbReference>
<dbReference type="Proteomes" id="UP000644192">
    <property type="component" value="Unassembled WGS sequence"/>
</dbReference>
<dbReference type="RefSeq" id="WP_003085347.1">
    <property type="nucleotide sequence ID" value="NZ_AP014622.1"/>
</dbReference>
<evidence type="ECO:0000256" key="4">
    <source>
        <dbReference type="ARBA" id="ARBA00022481"/>
    </source>
</evidence>
<name>A0A069PZ33_PSEAI</name>
<evidence type="ECO:0000313" key="15">
    <source>
        <dbReference type="EMBL" id="RPM16854.1"/>
    </source>
</evidence>
<evidence type="ECO:0000313" key="20">
    <source>
        <dbReference type="Proteomes" id="UP000433532"/>
    </source>
</evidence>
<reference evidence="15 19" key="5">
    <citation type="submission" date="2019-01" db="EMBL/GenBank/DDBJ databases">
        <title>The Pseudomonas aeruginosa pan-genome provides new insights on its population structure, horizontal gene transfer and pathogenicity.</title>
        <authorList>
            <person name="Freschi L."/>
            <person name="Vincent A.T."/>
            <person name="Jeukens J."/>
            <person name="Emond-Rheault J.-G."/>
            <person name="Kukavica-Ibrulj I."/>
            <person name="Dupont M.-J."/>
            <person name="Charette S.J."/>
            <person name="Boyle B."/>
            <person name="Levesque R.C."/>
        </authorList>
    </citation>
    <scope>NUCLEOTIDE SEQUENCE [LARGE SCALE GENOMIC DNA]</scope>
    <source>
        <strain evidence="15 19">PA-W36</strain>
    </source>
</reference>
<dbReference type="Proteomes" id="UP000433532">
    <property type="component" value="Unassembled WGS sequence"/>
</dbReference>
<comment type="similarity">
    <text evidence="2 9">Belongs to the GSP I family.</text>
</comment>
<dbReference type="Proteomes" id="UP000045039">
    <property type="component" value="Unassembled WGS sequence"/>
</dbReference>
<dbReference type="InterPro" id="IPR010052">
    <property type="entry name" value="T2SS_protein-GspI"/>
</dbReference>
<evidence type="ECO:0000256" key="9">
    <source>
        <dbReference type="RuleBase" id="RU368030"/>
    </source>
</evidence>
<dbReference type="NCBIfam" id="TIGR01707">
    <property type="entry name" value="gspI"/>
    <property type="match status" value="1"/>
</dbReference>
<dbReference type="Proteomes" id="UP000194857">
    <property type="component" value="Unassembled WGS sequence"/>
</dbReference>
<keyword evidence="3" id="KW-1003">Cell membrane</keyword>
<keyword evidence="5 9" id="KW-0997">Cell inner membrane</keyword>
<dbReference type="EMBL" id="WXZT01000034">
    <property type="protein sequence ID" value="MZZ16793.1"/>
    <property type="molecule type" value="Genomic_DNA"/>
</dbReference>
<dbReference type="PANTHER" id="PTHR38779">
    <property type="entry name" value="TYPE II SECRETION SYSTEM PROTEIN I-RELATED"/>
    <property type="match status" value="1"/>
</dbReference>
<keyword evidence="8 9" id="KW-0472">Membrane</keyword>
<dbReference type="Gene3D" id="3.30.1300.30">
    <property type="entry name" value="GSPII I/J protein-like"/>
    <property type="match status" value="1"/>
</dbReference>
<accession>A0A1S1CB60</accession>
<protein>
    <recommendedName>
        <fullName evidence="9">Type II secretion system protein I</fullName>
        <shortName evidence="9">T2SS minor pseudopilin I</shortName>
    </recommendedName>
</protein>
<dbReference type="EMBL" id="CP136986">
    <property type="protein sequence ID" value="WOS76551.1"/>
    <property type="molecule type" value="Genomic_DNA"/>
</dbReference>
<dbReference type="eggNOG" id="COG2165">
    <property type="taxonomic scope" value="Bacteria"/>
</dbReference>
<dbReference type="EMBL" id="WOAD01000024">
    <property type="protein sequence ID" value="MUI38021.1"/>
    <property type="molecule type" value="Genomic_DNA"/>
</dbReference>
<evidence type="ECO:0000313" key="19">
    <source>
        <dbReference type="Proteomes" id="UP000284767"/>
    </source>
</evidence>
<accession>A0A069PZ33</accession>
<evidence type="ECO:0000313" key="13">
    <source>
        <dbReference type="EMBL" id="MZZ16793.1"/>
    </source>
</evidence>
<dbReference type="AlphaFoldDB" id="A0A069PZ33"/>
<gene>
    <name evidence="13" type="primary">gspI</name>
    <name evidence="14" type="ORF">CAZ10_13265</name>
    <name evidence="12" type="ORF">GNQ48_23745</name>
    <name evidence="13" type="ORF">GUL26_31485</name>
    <name evidence="15" type="ORF">IPC1295_11805</name>
    <name evidence="16" type="ORF">L4V69_29270</name>
    <name evidence="11" type="ORF">PAERUG_P19_London_7_VIM_2_05_10_04815</name>
</gene>
<reference evidence="13" key="7">
    <citation type="submission" date="2020-01" db="EMBL/GenBank/DDBJ databases">
        <title>Bacteria Cultured from War Wounds Associated with the Conflict in Eastern Ukraine.</title>
        <authorList>
            <person name="Snesrud E."/>
            <person name="Galac M.R."/>
            <person name="Mc Gann P."/>
            <person name="Valentine K."/>
            <person name="Viacheslav K."/>
        </authorList>
    </citation>
    <scope>NUCLEOTIDE SEQUENCE</scope>
    <source>
        <strain evidence="13">VNMU148</strain>
    </source>
</reference>
<evidence type="ECO:0000256" key="6">
    <source>
        <dbReference type="ARBA" id="ARBA00022692"/>
    </source>
</evidence>
<reference evidence="15 19" key="4">
    <citation type="submission" date="2017-08" db="EMBL/GenBank/DDBJ databases">
        <authorList>
            <person name="Feschi L."/>
            <person name="Jeukens J."/>
            <person name="Emond-Rheault J.-G."/>
            <person name="Kukavica-Ibrulj I."/>
            <person name="Boyle B."/>
            <person name="Levesque R.C."/>
        </authorList>
    </citation>
    <scope>NUCLEOTIDE SEQUENCE [LARGE SCALE GENOMIC DNA]</scope>
    <source>
        <strain evidence="15 19">PA-W36</strain>
    </source>
</reference>